<dbReference type="Proteomes" id="UP000294360">
    <property type="component" value="Chromosome"/>
</dbReference>
<organism evidence="1 2">
    <name type="scientific">Methylocella tundrae</name>
    <dbReference type="NCBI Taxonomy" id="227605"/>
    <lineage>
        <taxon>Bacteria</taxon>
        <taxon>Pseudomonadati</taxon>
        <taxon>Pseudomonadota</taxon>
        <taxon>Alphaproteobacteria</taxon>
        <taxon>Hyphomicrobiales</taxon>
        <taxon>Beijerinckiaceae</taxon>
        <taxon>Methylocella</taxon>
    </lineage>
</organism>
<name>A0A4V6IMN3_METTU</name>
<accession>A0A4V6IMN3</accession>
<evidence type="ECO:0000313" key="1">
    <source>
        <dbReference type="EMBL" id="VFU09153.1"/>
    </source>
</evidence>
<dbReference type="AlphaFoldDB" id="A0A4V6IMN3"/>
<dbReference type="EMBL" id="LR536450">
    <property type="protein sequence ID" value="VFU09153.1"/>
    <property type="molecule type" value="Genomic_DNA"/>
</dbReference>
<sequence length="43" mass="4799">MISASPAFRMFHAGLQISRRLAHGAIYVFADNILLYVDCDNIS</sequence>
<dbReference type="KEGG" id="mtun:MTUNDRAET4_2260"/>
<evidence type="ECO:0000313" key="2">
    <source>
        <dbReference type="Proteomes" id="UP000294360"/>
    </source>
</evidence>
<proteinExistence type="predicted"/>
<protein>
    <submittedName>
        <fullName evidence="1">Uncharacterized protein</fullName>
    </submittedName>
</protein>
<gene>
    <name evidence="1" type="ORF">MTUNDRAET4_2260</name>
</gene>
<reference evidence="1 2" key="1">
    <citation type="submission" date="2019-03" db="EMBL/GenBank/DDBJ databases">
        <authorList>
            <person name="Kox A.R. M."/>
        </authorList>
    </citation>
    <scope>NUCLEOTIDE SEQUENCE [LARGE SCALE GENOMIC DNA]</scope>
    <source>
        <strain evidence="1">MTUNDRAET4 annotated genome</strain>
    </source>
</reference>